<sequence>MEGILLIILSLIISSFFGDKKKASQKTPPPVNQKSETRPRSLKELEDWTRQMLDQSDQKVPPKARQVAERVEREVRSRLPQTPPQVPAKEIQERVPVTIEREIAERRPGRLSVHQKTEPVVQKELPVAELIDSTDDLARAIVLSEILAPPVSKRR</sequence>
<dbReference type="Proteomes" id="UP000217065">
    <property type="component" value="Unassembled WGS sequence"/>
</dbReference>
<gene>
    <name evidence="2" type="ORF">CF394_04815</name>
</gene>
<proteinExistence type="predicted"/>
<evidence type="ECO:0000256" key="1">
    <source>
        <dbReference type="SAM" id="MobiDB-lite"/>
    </source>
</evidence>
<keyword evidence="3" id="KW-1185">Reference proteome</keyword>
<comment type="caution">
    <text evidence="2">The sequence shown here is derived from an EMBL/GenBank/DDBJ whole genome shotgun (WGS) entry which is preliminary data.</text>
</comment>
<name>A0A264W5K7_9BACL</name>
<dbReference type="AlphaFoldDB" id="A0A264W5K7"/>
<feature type="region of interest" description="Disordered" evidence="1">
    <location>
        <begin position="20"/>
        <end position="45"/>
    </location>
</feature>
<organism evidence="2 3">
    <name type="scientific">Tetzosporium hominis</name>
    <dbReference type="NCBI Taxonomy" id="2020506"/>
    <lineage>
        <taxon>Bacteria</taxon>
        <taxon>Bacillati</taxon>
        <taxon>Bacillota</taxon>
        <taxon>Bacilli</taxon>
        <taxon>Bacillales</taxon>
        <taxon>Caryophanaceae</taxon>
        <taxon>Tetzosporium</taxon>
    </lineage>
</organism>
<feature type="compositionally biased region" description="Basic and acidic residues" evidence="1">
    <location>
        <begin position="35"/>
        <end position="45"/>
    </location>
</feature>
<dbReference type="OrthoDB" id="2454451at2"/>
<evidence type="ECO:0000313" key="3">
    <source>
        <dbReference type="Proteomes" id="UP000217065"/>
    </source>
</evidence>
<accession>A0A264W5K7</accession>
<evidence type="ECO:0000313" key="2">
    <source>
        <dbReference type="EMBL" id="OZS78862.1"/>
    </source>
</evidence>
<reference evidence="2 3" key="1">
    <citation type="submission" date="2017-07" db="EMBL/GenBank/DDBJ databases">
        <title>Tetzosporium hominis gen.nov. sp.nov.</title>
        <authorList>
            <person name="Tetz G."/>
            <person name="Tetz V."/>
        </authorList>
    </citation>
    <scope>NUCLEOTIDE SEQUENCE [LARGE SCALE GENOMIC DNA]</scope>
    <source>
        <strain evidence="2 3">VT-49</strain>
    </source>
</reference>
<dbReference type="RefSeq" id="WP_094942095.1">
    <property type="nucleotide sequence ID" value="NZ_NOKQ01000187.1"/>
</dbReference>
<dbReference type="EMBL" id="NOKQ01000187">
    <property type="protein sequence ID" value="OZS78862.1"/>
    <property type="molecule type" value="Genomic_DNA"/>
</dbReference>
<protein>
    <submittedName>
        <fullName evidence="2">Uncharacterized protein</fullName>
    </submittedName>
</protein>